<dbReference type="AlphaFoldDB" id="A0A9D4GEF8"/>
<proteinExistence type="predicted"/>
<sequence>MDIASRIGKSVSKAIHKIRKQPKLNKSGNDARLEQKAKKMSVLKKFLIHALKREKRQGKSIGFYNLQSKRCHGNETYTNERTILAKESKSNTQNGDEKSAIRIADHTNRDKMSTDGMETPKRSIRTNCRRRICSEPDTFQERPKLRRSRRADERIVVGDSSHCESCRRARRRSYCMATNHQVTQQTSLSEIERILDSQLRGEVKRKFRHERSQSSKGYTSVGMFDRRRRPLQVDDIEFWELENDVGHGFSLSRTSLGVERGRPDGRSPFVDVLNLGYIDADTSKARQHDNASFYVNIDSFISKDANDTDVTIWGKLTLDDTEYWSRFLWADEKAISTCYPEGDGRINVGYLREFDDVILNRAYVDTSSGSDVSSDIEIEQVSYV</sequence>
<dbReference type="Proteomes" id="UP000828390">
    <property type="component" value="Unassembled WGS sequence"/>
</dbReference>
<evidence type="ECO:0000313" key="1">
    <source>
        <dbReference type="EMBL" id="KAH3815664.1"/>
    </source>
</evidence>
<name>A0A9D4GEF8_DREPO</name>
<dbReference type="EMBL" id="JAIWYP010000006">
    <property type="protein sequence ID" value="KAH3815664.1"/>
    <property type="molecule type" value="Genomic_DNA"/>
</dbReference>
<evidence type="ECO:0000313" key="2">
    <source>
        <dbReference type="Proteomes" id="UP000828390"/>
    </source>
</evidence>
<comment type="caution">
    <text evidence="1">The sequence shown here is derived from an EMBL/GenBank/DDBJ whole genome shotgun (WGS) entry which is preliminary data.</text>
</comment>
<protein>
    <submittedName>
        <fullName evidence="1">Uncharacterized protein</fullName>
    </submittedName>
</protein>
<keyword evidence="2" id="KW-1185">Reference proteome</keyword>
<reference evidence="1" key="1">
    <citation type="journal article" date="2019" name="bioRxiv">
        <title>The Genome of the Zebra Mussel, Dreissena polymorpha: A Resource for Invasive Species Research.</title>
        <authorList>
            <person name="McCartney M.A."/>
            <person name="Auch B."/>
            <person name="Kono T."/>
            <person name="Mallez S."/>
            <person name="Zhang Y."/>
            <person name="Obille A."/>
            <person name="Becker A."/>
            <person name="Abrahante J.E."/>
            <person name="Garbe J."/>
            <person name="Badalamenti J.P."/>
            <person name="Herman A."/>
            <person name="Mangelson H."/>
            <person name="Liachko I."/>
            <person name="Sullivan S."/>
            <person name="Sone E.D."/>
            <person name="Koren S."/>
            <person name="Silverstein K.A.T."/>
            <person name="Beckman K.B."/>
            <person name="Gohl D.M."/>
        </authorList>
    </citation>
    <scope>NUCLEOTIDE SEQUENCE</scope>
    <source>
        <strain evidence="1">Duluth1</strain>
        <tissue evidence="1">Whole animal</tissue>
    </source>
</reference>
<gene>
    <name evidence="1" type="ORF">DPMN_144195</name>
</gene>
<accession>A0A9D4GEF8</accession>
<reference evidence="1" key="2">
    <citation type="submission" date="2020-11" db="EMBL/GenBank/DDBJ databases">
        <authorList>
            <person name="McCartney M.A."/>
            <person name="Auch B."/>
            <person name="Kono T."/>
            <person name="Mallez S."/>
            <person name="Becker A."/>
            <person name="Gohl D.M."/>
            <person name="Silverstein K.A.T."/>
            <person name="Koren S."/>
            <person name="Bechman K.B."/>
            <person name="Herman A."/>
            <person name="Abrahante J.E."/>
            <person name="Garbe J."/>
        </authorList>
    </citation>
    <scope>NUCLEOTIDE SEQUENCE</scope>
    <source>
        <strain evidence="1">Duluth1</strain>
        <tissue evidence="1">Whole animal</tissue>
    </source>
</reference>
<organism evidence="1 2">
    <name type="scientific">Dreissena polymorpha</name>
    <name type="common">Zebra mussel</name>
    <name type="synonym">Mytilus polymorpha</name>
    <dbReference type="NCBI Taxonomy" id="45954"/>
    <lineage>
        <taxon>Eukaryota</taxon>
        <taxon>Metazoa</taxon>
        <taxon>Spiralia</taxon>
        <taxon>Lophotrochozoa</taxon>
        <taxon>Mollusca</taxon>
        <taxon>Bivalvia</taxon>
        <taxon>Autobranchia</taxon>
        <taxon>Heteroconchia</taxon>
        <taxon>Euheterodonta</taxon>
        <taxon>Imparidentia</taxon>
        <taxon>Neoheterodontei</taxon>
        <taxon>Myida</taxon>
        <taxon>Dreissenoidea</taxon>
        <taxon>Dreissenidae</taxon>
        <taxon>Dreissena</taxon>
    </lineage>
</organism>